<evidence type="ECO:0000256" key="1">
    <source>
        <dbReference type="ARBA" id="ARBA00000798"/>
    </source>
</evidence>
<dbReference type="Gene3D" id="3.30.870.10">
    <property type="entry name" value="Endonuclease Chain A"/>
    <property type="match status" value="2"/>
</dbReference>
<dbReference type="SUPFAM" id="SSF56024">
    <property type="entry name" value="Phospholipase D/nuclease"/>
    <property type="match status" value="2"/>
</dbReference>
<keyword evidence="9" id="KW-1185">Reference proteome</keyword>
<dbReference type="STRING" id="1049789.LEP1GSC050_1405"/>
<dbReference type="InterPro" id="IPR025202">
    <property type="entry name" value="PLD-like_dom"/>
</dbReference>
<organism evidence="8 9">
    <name type="scientific">Leptospira broomii serovar Hurstbridge str. 5399</name>
    <dbReference type="NCBI Taxonomy" id="1049789"/>
    <lineage>
        <taxon>Bacteria</taxon>
        <taxon>Pseudomonadati</taxon>
        <taxon>Spirochaetota</taxon>
        <taxon>Spirochaetia</taxon>
        <taxon>Leptospirales</taxon>
        <taxon>Leptospiraceae</taxon>
        <taxon>Leptospira</taxon>
    </lineage>
</organism>
<evidence type="ECO:0000256" key="6">
    <source>
        <dbReference type="ARBA" id="ARBA00023098"/>
    </source>
</evidence>
<feature type="domain" description="PLD phosphodiesterase" evidence="7">
    <location>
        <begin position="117"/>
        <end position="144"/>
    </location>
</feature>
<feature type="domain" description="PLD phosphodiesterase" evidence="7">
    <location>
        <begin position="275"/>
        <end position="302"/>
    </location>
</feature>
<dbReference type="OrthoDB" id="368121at2"/>
<evidence type="ECO:0000259" key="7">
    <source>
        <dbReference type="PROSITE" id="PS50035"/>
    </source>
</evidence>
<dbReference type="EC" id="3.1.4.4" evidence="3"/>
<dbReference type="EMBL" id="AHMO02000011">
    <property type="protein sequence ID" value="EQA43249.1"/>
    <property type="molecule type" value="Genomic_DNA"/>
</dbReference>
<dbReference type="Proteomes" id="UP000015454">
    <property type="component" value="Unassembled WGS sequence"/>
</dbReference>
<dbReference type="InterPro" id="IPR001736">
    <property type="entry name" value="PLipase_D/transphosphatidylase"/>
</dbReference>
<dbReference type="PANTHER" id="PTHR43856">
    <property type="entry name" value="CARDIOLIPIN HYDROLASE"/>
    <property type="match status" value="1"/>
</dbReference>
<comment type="caution">
    <text evidence="8">The sequence shown here is derived from an EMBL/GenBank/DDBJ whole genome shotgun (WGS) entry which is preliminary data.</text>
</comment>
<dbReference type="Pfam" id="PF13091">
    <property type="entry name" value="PLDc_2"/>
    <property type="match status" value="2"/>
</dbReference>
<dbReference type="PANTHER" id="PTHR43856:SF1">
    <property type="entry name" value="MITOCHONDRIAL CARDIOLIPIN HYDROLASE"/>
    <property type="match status" value="1"/>
</dbReference>
<dbReference type="InterPro" id="IPR051406">
    <property type="entry name" value="PLD_domain"/>
</dbReference>
<accession>T0G8V1</accession>
<dbReference type="GO" id="GO:0016042">
    <property type="term" value="P:lipid catabolic process"/>
    <property type="evidence" value="ECO:0007669"/>
    <property type="project" value="UniProtKB-KW"/>
</dbReference>
<dbReference type="AlphaFoldDB" id="T0G8V1"/>
<sequence>MRTKIIPILGFLIHCTQDAKADFLAHWMDQSGYPVAYFSYPGRFTPVGKKREVRDVILRLIEQTQSSLYLHIYSFDDPEIEEAILSATKRGISLEIMGEFGKTYPSSFYKYLRYWKGSGLQHTKVLVSDGKLVFIGTGNFTYYGLERDNNGYLLFNLTESEQEKFHSFLREEYPFSKLILRDFEFWNSPNNGRIIQHVLTESVRKAERLAKFLIFDHYDPVLSLEFSLFNKKGGEIEGIYDRPVDPEGIQLSALEGVRILEDGNEDRLDDPSFGKGGLLHHKTMILDSSTLLTGSFNYSVSARDINREILIRTSHTNLVKEFELEHLRIQKAANPLPIFRRNREDLEIYLTGDRSGFCRADLNEREFLLDIGESWMRWKLYYKFGIDEICRKIDNFETASARLFGGKFEFPTEAVSFFPFSISDRFGNVLLSGVGSDNGREFLSVLSKPLLFLRPEVFLPNESAWIWKNADNRILENLSASQSANSAWVIGRGKLPFKSSLISNGNLLRTNDSLPIGSGAVLIDYNGFTVFFCFKSETSKLSWTEELMDAAYAITRPYSFSESNRRILEDADRSFFSLPGLPHRRRDRLCAVGI</sequence>
<keyword evidence="5" id="KW-0442">Lipid degradation</keyword>
<evidence type="ECO:0000313" key="9">
    <source>
        <dbReference type="Proteomes" id="UP000015454"/>
    </source>
</evidence>
<evidence type="ECO:0000256" key="4">
    <source>
        <dbReference type="ARBA" id="ARBA00022801"/>
    </source>
</evidence>
<dbReference type="GO" id="GO:0004630">
    <property type="term" value="F:phospholipase D activity"/>
    <property type="evidence" value="ECO:0007669"/>
    <property type="project" value="UniProtKB-EC"/>
</dbReference>
<comment type="similarity">
    <text evidence="2">Belongs to the phospholipase D family.</text>
</comment>
<evidence type="ECO:0000256" key="3">
    <source>
        <dbReference type="ARBA" id="ARBA00012027"/>
    </source>
</evidence>
<gene>
    <name evidence="8" type="ORF">LEP1GSC050_1405</name>
</gene>
<protein>
    <recommendedName>
        <fullName evidence="3">phospholipase D</fullName>
        <ecNumber evidence="3">3.1.4.4</ecNumber>
    </recommendedName>
</protein>
<dbReference type="GO" id="GO:0006793">
    <property type="term" value="P:phosphorus metabolic process"/>
    <property type="evidence" value="ECO:0007669"/>
    <property type="project" value="UniProtKB-ARBA"/>
</dbReference>
<dbReference type="PROSITE" id="PS50035">
    <property type="entry name" value="PLD"/>
    <property type="match status" value="2"/>
</dbReference>
<evidence type="ECO:0000256" key="2">
    <source>
        <dbReference type="ARBA" id="ARBA00008664"/>
    </source>
</evidence>
<dbReference type="SMART" id="SM00155">
    <property type="entry name" value="PLDc"/>
    <property type="match status" value="2"/>
</dbReference>
<name>T0G8V1_9LEPT</name>
<dbReference type="GO" id="GO:0016891">
    <property type="term" value="F:RNA endonuclease activity producing 5'-phosphomonoesters, hydrolytic mechanism"/>
    <property type="evidence" value="ECO:0007669"/>
    <property type="project" value="TreeGrafter"/>
</dbReference>
<reference evidence="8" key="1">
    <citation type="submission" date="2013-05" db="EMBL/GenBank/DDBJ databases">
        <authorList>
            <person name="Harkins D.M."/>
            <person name="Durkin A.S."/>
            <person name="Brinkac L.M."/>
            <person name="Haft D.H."/>
            <person name="Selengut J.D."/>
            <person name="Sanka R."/>
            <person name="DePew J."/>
            <person name="Purushe J."/>
            <person name="Hartskeerl R.A."/>
            <person name="Ahmed A."/>
            <person name="van der Linden H."/>
            <person name="Goris M.G.A."/>
            <person name="Vinetz J.M."/>
            <person name="Sutton G.G."/>
            <person name="Nierman W.C."/>
            <person name="Fouts D.E."/>
        </authorList>
    </citation>
    <scope>NUCLEOTIDE SEQUENCE [LARGE SCALE GENOMIC DNA]</scope>
    <source>
        <strain evidence="8">5399</strain>
    </source>
</reference>
<proteinExistence type="inferred from homology"/>
<comment type="catalytic activity">
    <reaction evidence="1">
        <text>a 1,2-diacyl-sn-glycero-3-phosphocholine + H2O = a 1,2-diacyl-sn-glycero-3-phosphate + choline + H(+)</text>
        <dbReference type="Rhea" id="RHEA:14445"/>
        <dbReference type="ChEBI" id="CHEBI:15354"/>
        <dbReference type="ChEBI" id="CHEBI:15377"/>
        <dbReference type="ChEBI" id="CHEBI:15378"/>
        <dbReference type="ChEBI" id="CHEBI:57643"/>
        <dbReference type="ChEBI" id="CHEBI:58608"/>
        <dbReference type="EC" id="3.1.4.4"/>
    </reaction>
</comment>
<evidence type="ECO:0000256" key="5">
    <source>
        <dbReference type="ARBA" id="ARBA00022963"/>
    </source>
</evidence>
<keyword evidence="6" id="KW-0443">Lipid metabolism</keyword>
<keyword evidence="4" id="KW-0378">Hydrolase</keyword>
<evidence type="ECO:0000313" key="8">
    <source>
        <dbReference type="EMBL" id="EQA43249.1"/>
    </source>
</evidence>